<feature type="domain" description="Dystroglycan-type cadherin-like" evidence="3">
    <location>
        <begin position="2036"/>
        <end position="2125"/>
    </location>
</feature>
<reference evidence="4 5" key="2">
    <citation type="submission" date="2016-12" db="EMBL/GenBank/DDBJ databases">
        <title>Draft Genome Sequence of Cystobacter ferrugineus Strain Cbfe23.</title>
        <authorList>
            <person name="Akbar S."/>
            <person name="Dowd S.E."/>
            <person name="Stevens D.C."/>
        </authorList>
    </citation>
    <scope>NUCLEOTIDE SEQUENCE [LARGE SCALE GENOMIC DNA]</scope>
    <source>
        <strain evidence="4 5">Cbfe23</strain>
    </source>
</reference>
<dbReference type="Gene3D" id="2.60.40.3440">
    <property type="match status" value="1"/>
</dbReference>
<evidence type="ECO:0000259" key="3">
    <source>
        <dbReference type="SMART" id="SM00736"/>
    </source>
</evidence>
<dbReference type="SUPFAM" id="SSF69318">
    <property type="entry name" value="Integrin alpha N-terminal domain"/>
    <property type="match status" value="2"/>
</dbReference>
<organism evidence="4 5">
    <name type="scientific">Cystobacter ferrugineus</name>
    <dbReference type="NCBI Taxonomy" id="83449"/>
    <lineage>
        <taxon>Bacteria</taxon>
        <taxon>Pseudomonadati</taxon>
        <taxon>Myxococcota</taxon>
        <taxon>Myxococcia</taxon>
        <taxon>Myxococcales</taxon>
        <taxon>Cystobacterineae</taxon>
        <taxon>Archangiaceae</taxon>
        <taxon>Cystobacter</taxon>
    </lineage>
</organism>
<keyword evidence="1" id="KW-0677">Repeat</keyword>
<feature type="compositionally biased region" description="Basic and acidic residues" evidence="2">
    <location>
        <begin position="227"/>
        <end position="243"/>
    </location>
</feature>
<dbReference type="OrthoDB" id="8481850at2"/>
<dbReference type="InterPro" id="IPR028994">
    <property type="entry name" value="Integrin_alpha_N"/>
</dbReference>
<dbReference type="NCBIfam" id="TIGR03696">
    <property type="entry name" value="Rhs_assc_core"/>
    <property type="match status" value="1"/>
</dbReference>
<dbReference type="InterPro" id="IPR006530">
    <property type="entry name" value="YD"/>
</dbReference>
<dbReference type="NCBIfam" id="NF012211">
    <property type="entry name" value="tand_rpt_95"/>
    <property type="match status" value="1"/>
</dbReference>
<gene>
    <name evidence="4" type="ORF">BON30_46690</name>
</gene>
<dbReference type="InterPro" id="IPR031325">
    <property type="entry name" value="RHS_repeat"/>
</dbReference>
<dbReference type="InterPro" id="IPR006644">
    <property type="entry name" value="Cadg"/>
</dbReference>
<dbReference type="GO" id="GO:0005509">
    <property type="term" value="F:calcium ion binding"/>
    <property type="evidence" value="ECO:0007669"/>
    <property type="project" value="InterPro"/>
</dbReference>
<dbReference type="InterPro" id="IPR013783">
    <property type="entry name" value="Ig-like_fold"/>
</dbReference>
<feature type="region of interest" description="Disordered" evidence="2">
    <location>
        <begin position="111"/>
        <end position="131"/>
    </location>
</feature>
<dbReference type="InterPro" id="IPR050708">
    <property type="entry name" value="T6SS_VgrG/RHS"/>
</dbReference>
<dbReference type="PANTHER" id="PTHR32305">
    <property type="match status" value="1"/>
</dbReference>
<dbReference type="SUPFAM" id="SSF53300">
    <property type="entry name" value="vWA-like"/>
    <property type="match status" value="1"/>
</dbReference>
<dbReference type="Pfam" id="PF05345">
    <property type="entry name" value="He_PIG"/>
    <property type="match status" value="6"/>
</dbReference>
<dbReference type="Gene3D" id="2.60.40.10">
    <property type="entry name" value="Immunoglobulins"/>
    <property type="match status" value="10"/>
</dbReference>
<evidence type="ECO:0000313" key="4">
    <source>
        <dbReference type="EMBL" id="OJH33810.1"/>
    </source>
</evidence>
<dbReference type="EMBL" id="MPIN01000027">
    <property type="protein sequence ID" value="OJH33810.1"/>
    <property type="molecule type" value="Genomic_DNA"/>
</dbReference>
<sequence length="3811" mass="410217">MDSSHGRSGYHARTRTFGLVGVIALVVLSVDIALASGGGHRLLDFFGWGKGHPGHGGPKPEPELCAVYPIAVPANLLSGAQPGAVFDRVPRGTGAGQYGWLTWAGSQSAPTLAESLRPPGDSDTYRNPYDSRDRRLDAGDWVLGASGSMNASSVRRNLDALIDKDIIVPVYDRATKGGGHHCDDDDDHDYGKDCDRKGHKHGKNHCDDDDDHDYGKDCDRKGHKHGKDKDHGKGGHHDDDHGHGGGNVQNGKFAYRVDRFAVIRLRGYQLTGNGWLSYEYRGARRCFNKAPVAKDATVTTPEDVALPLTLTATDPQSDALTYTVVDAPTHGTLTGTAPALVYTPNPNYHGPDRLTFRANDGELDSTVATVAITVTPVNDPPRITSTAPLLAADNAPYRYPVTAEDIDIGDVLTYSLLAAPAGMSIDPATGVIDWQPGADQAGEHPVTVAVTDRAGASDAQSFVLVVERSNRPPSIVSPAVLDAPELDGYLYALQAQDPDLNDVLTHSLVQQPQGMTIAADTGEIRWNAAAIAAAGWAGNNRQPNTMCMAGGERVSSLAPAADVVVVVDESGSMSGEHEWLADFAAPLEAHLMTNGVGDGAVPNRYGLLAYDPVPLPINVGTEPMGDYRQFITASAQLRLRGSGTEDGWRAVHHAVTQYPLRETAARNIILVTDEDRDNTDASITYASLLAEMQAGKAVLNAVVNARFKCGDGSAALGLGQHSVGYKADGRGGFQTCLNASAYGGDGNTIGDYVKLALETGGAAWDIEVLRDGGRVAQSFTNALLKIKVQEILQQLPTRNLPDVYIHGLQSNGDTVELDIGNRGLAAVGEAVVVQVFADDQLISLEVVPDLAAGAITHLSVPWWGATGPDPKRLSARIEVSQQVTECAVDNNTLDAAWVRARVSDRGGLSDEQGFSVQVVDQNQAPVFTSTPESTTGVGRRYVYRAAVLDPDRGDAVAWSLGAAPIGMSINRLTGEVTFIADVSQQGTHTIEVIARDLAGAEVRQSFTLTVDAAILPPRFMSEPERRAVQGTLYEYATQVTAEPSSQLRYDVFLGPLDLAIDEASGVVRWQVPAAFAGKSERVVLRVRDQHGNYDLQVYTLLGDLPNQAPRITSAPGLQATLGSSYSYSPSVSDVNVLEQFAWKGTVVPPGATIDTATGRLTWPAASVASAYPAAMAAQNPFCLARDPSVGEFAPSVRWTNSRVRFPTQPLVGPLVDTDLDGELTSNDLVAAVAVTWTDTTVSNRRLHAFDARTGETLWSYNQRTPDWYVQPAMADLTGEGEVNILFVDSQRYLVALRSNGTPLWVSNAPITTTSLDYNAISVSDLDGDGLAEILVGPSVYNAHGLLKWQFPVGTDNRGHALAIDLDNDGRREVIYRGEIRDANGALRKKLPSTVDATVNFAFYAPVALEGSARPYIAVSEYTNRGYRLSLVDPDGNLVWLRTAQISNAGPLLVADLNNDGTQDIFLAASGRLHSIAAGETMWEISGATNWSANNFRAAMAADIDRDGELEIFTTHPSYVQMIAGRSGAVLWRFAGMSDHSHTPTLADIDGDGNATLLLSEGNALRAYRSSTLPWHAASRVLHQSAFALDQIRADLKPNPADTSRLPQPLYVQGRRQSVAQATVFRPDLRVSAPYGAQNGAALTLTADVNNRGTESSRPLEVAFYRGDAGSGTLLGKVAVPTLAPGRSVPAQLATTPDAVGAGDVTAVIVTAADEAECEVGNNVAAGRVAGVSVSDHGGLEAQQTWVVAVSERMLAPTLTGTAPRNAIEHQAYRYQATASSPHLGDVVTFELSTTPDGATLNPRTGELLWTPRWGQVGRFSFVIAARSLNGNATQQSWTVDVTASTEPNQPPVIESTPVTAATVNQFYRYDVRAIDPEGQRIRYVLEGAPTGMQIDARTGTVLWQPNTAPAAPVPVKVVAIDERNARAEQPFTIKVYATPNNPPSITSVPTLSMTLGQSYEYAATAIDPDGDVLAFVWNTLPAGAQVGPASTVRWTPDASQLGAQAFELEVRDERGGWSRQHFTVFVNDASNRAPRITSAPNPRAVLGQAYAYAVAASDADGDTLAFELLERPQGMTIAADTGAIAWTPALSQLGTHSVKVQVNDGRGGVAWQTFTLEVTEQGSGDNGAPVILSAPATSAKIDRAYRYDVLTRDPDGDLLAYSLPRAPAGMTIDAQTGRIDWQPTQAGDFPVRVRVSDGALWTEQAWSLRVVDGLALSATLDVSPAQVGPNEVVTVQVQPLNAGSQVNVELRMDGTLVPVDANLLALVKTTVLGRHVLEATVSDGTETAQAIGEFFVLDASSSEGPTLTLTAPTDDAVVTAPTTVTGTVQDADLAGWKLYLIDRGGTASRQVSSGDTEVSGALGQLDPTRLLNGQYVVVLEAWDRAGHQAKAFSNIVVEGEMKLGHFSLSFEDVSIPLMGLPITVTRTYDTRRSHEKLDFGYGWSVDYQNVRVHESRTVGQGWSLNEYRDGFFSNWCVQPQGDPIVTVALPDGKLEKFRAKAMPECQFLVPNIDVQIAFEALPGTTSKLEQTTLGNVRLAGNQLIDLGEIGPADPNDYALTTKEGIRYDVHQGVGIRRVTDLDGNTLTYTRDGVLHSSGVGVQFIRDSAGRIATIKLPDGNLIDYTYDFVGDLSASVDQGGNVTTYGYLQGRWSHYLQDIVDPRGIRAARTEYDENGRMVAHVDAEGRRIEYTIDLDGRTQVVKNRLGHATTYAFDENGRITQEINPLGEVTRHSYDAYGNELTRENGEGELWRWEYDTAGNKTKETNPLGQVTRWTYDNRGQVLTQTDANGVVTANNVYDGRTGQMRSTVDASGQRTEMAYSSSGALTELRRPLGAVSTFAYDAQGNKTRETDAAGHVVRYAYDTMGRVLSESRDVQGADGNPRTLVTRYEYDAKGRRTAVIDPRGNTVRVEYNAIDKESARIDANGHRTEMDYDASGNLVETRFPDGTRERLGYDAENRQVTRVGPDGGLTEKVYDAAGRLTETRHPDGSVTRSAYDKAGRQLSRQDGRGNLTQFAYDDAGRVSVVTDARGKSTVTTYNPDGTQASVRDALGRTTKFVHDAAGRLVETIHPDTTTSDADNPRSRITYDALGRKASQTDEMNRTTVFEYTVLGQLAAVVDADGKRTTYVYDALGNKLQQTDALGRTTRWTYDDAGRVTSRTLPGGQAEFSQYDANGNLTVTSDFNGAITTHRYDAMNREVEVRHSDGSGTSTTYTASGQVATATTAAGTTVYGYDAADRLVSIRQPDGIEIGYAYDAAGNRVRMTTAQQDIAYGYDELNRLSTVTRGGATTSYAYDDVGNRSAVQLPNGNRADYVYDVRNRLRTLFHRTATSAVLLGLTYTVDASGLRTQVVESGSGATRTVVYQYDALKRLKREQVTDSTRGNRTTDWTYDAVGNRLTQVRVKAGVTRTTTYTYDANDRLEQEVASDGSVVQYLYDANGSLIERNDGTGQSLFGYDGAGRLVDAVTPASVMTYVYDANGIRQSQTVNGVTTRFVVDPVAEHDQVIEEHSGGRSVLYLTGDERIARSEGTQTDYLHLDGLGSTRLLSTAAGAATDRYWYEAFGETESHTGTSDNAFLFAGEQLDPNLGFYYLRARYMDPRSGRFVSLDPYPGESTDPVTLHKYLYANSAPTYYVDPSGYFGVASIGNIGLSMNLQGITRVGTAQGGRIVMRQVLFGKPPESLGLVGELVLDAMVKSVMDLVGMGDFPNKGAAGTAAHQRLKARLADVAKELRKLNYHGITVVAEPFADDDGEHSGKGRKGSVGIDVLVQYKGDNVLGLDLKIGKGYSKGGIRKRRSYFGDVVQVHIDVLPR</sequence>
<dbReference type="Pfam" id="PF05593">
    <property type="entry name" value="RHS_repeat"/>
    <property type="match status" value="11"/>
</dbReference>
<evidence type="ECO:0000313" key="5">
    <source>
        <dbReference type="Proteomes" id="UP000182229"/>
    </source>
</evidence>
<dbReference type="SMART" id="SM00736">
    <property type="entry name" value="CADG"/>
    <property type="match status" value="3"/>
</dbReference>
<dbReference type="InterPro" id="IPR056823">
    <property type="entry name" value="TEN-like_YD-shell"/>
</dbReference>
<comment type="caution">
    <text evidence="4">The sequence shown here is derived from an EMBL/GenBank/DDBJ whole genome shotgun (WGS) entry which is preliminary data.</text>
</comment>
<dbReference type="SUPFAM" id="SSF69322">
    <property type="entry name" value="Tricorn protease domain 2"/>
    <property type="match status" value="1"/>
</dbReference>
<dbReference type="PANTHER" id="PTHR32305:SF15">
    <property type="entry name" value="PROTEIN RHSA-RELATED"/>
    <property type="match status" value="1"/>
</dbReference>
<name>A0A1L9AUX4_9BACT</name>
<dbReference type="Pfam" id="PF17963">
    <property type="entry name" value="Big_9"/>
    <property type="match status" value="2"/>
</dbReference>
<proteinExistence type="predicted"/>
<dbReference type="CDD" id="cd11304">
    <property type="entry name" value="Cadherin_repeat"/>
    <property type="match status" value="1"/>
</dbReference>
<dbReference type="InterPro" id="IPR011635">
    <property type="entry name" value="CARDB"/>
</dbReference>
<accession>A0A1L9AUX4</accession>
<evidence type="ECO:0000256" key="2">
    <source>
        <dbReference type="SAM" id="MobiDB-lite"/>
    </source>
</evidence>
<dbReference type="InterPro" id="IPR015919">
    <property type="entry name" value="Cadherin-like_sf"/>
</dbReference>
<protein>
    <recommendedName>
        <fullName evidence="3">Dystroglycan-type cadherin-like domain-containing protein</fullName>
    </recommendedName>
</protein>
<feature type="domain" description="Dystroglycan-type cadherin-like" evidence="3">
    <location>
        <begin position="925"/>
        <end position="1017"/>
    </location>
</feature>
<dbReference type="RefSeq" id="WP_071905138.1">
    <property type="nucleotide sequence ID" value="NZ_MPIN01000027.1"/>
</dbReference>
<dbReference type="NCBIfam" id="TIGR01643">
    <property type="entry name" value="YD_repeat_2x"/>
    <property type="match status" value="13"/>
</dbReference>
<dbReference type="Pfam" id="PF07705">
    <property type="entry name" value="CARDB"/>
    <property type="match status" value="1"/>
</dbReference>
<dbReference type="Gene3D" id="2.180.10.10">
    <property type="entry name" value="RHS repeat-associated core"/>
    <property type="match status" value="5"/>
</dbReference>
<reference evidence="5" key="1">
    <citation type="submission" date="2016-11" db="EMBL/GenBank/DDBJ databases">
        <authorList>
            <person name="Shukria A."/>
            <person name="Stevens D.C."/>
        </authorList>
    </citation>
    <scope>NUCLEOTIDE SEQUENCE [LARGE SCALE GENOMIC DNA]</scope>
    <source>
        <strain evidence="5">Cbfe23</strain>
    </source>
</reference>
<dbReference type="InterPro" id="IPR022385">
    <property type="entry name" value="Rhs_assc_core"/>
</dbReference>
<dbReference type="STRING" id="83449.BON30_46690"/>
<dbReference type="SUPFAM" id="SSF49313">
    <property type="entry name" value="Cadherin-like"/>
    <property type="match status" value="7"/>
</dbReference>
<dbReference type="InterPro" id="IPR036465">
    <property type="entry name" value="vWFA_dom_sf"/>
</dbReference>
<evidence type="ECO:0000256" key="1">
    <source>
        <dbReference type="ARBA" id="ARBA00022737"/>
    </source>
</evidence>
<feature type="region of interest" description="Disordered" evidence="2">
    <location>
        <begin position="220"/>
        <end position="250"/>
    </location>
</feature>
<dbReference type="Pfam" id="PF25023">
    <property type="entry name" value="TEN_YD-shell"/>
    <property type="match status" value="1"/>
</dbReference>
<dbReference type="GO" id="GO:0016020">
    <property type="term" value="C:membrane"/>
    <property type="evidence" value="ECO:0007669"/>
    <property type="project" value="InterPro"/>
</dbReference>
<dbReference type="Proteomes" id="UP000182229">
    <property type="component" value="Unassembled WGS sequence"/>
</dbReference>
<keyword evidence="5" id="KW-1185">Reference proteome</keyword>
<feature type="domain" description="Dystroglycan-type cadherin-like" evidence="3">
    <location>
        <begin position="381"/>
        <end position="473"/>
    </location>
</feature>
<dbReference type="SUPFAM" id="SSF101898">
    <property type="entry name" value="NHL repeat"/>
    <property type="match status" value="1"/>
</dbReference>